<dbReference type="AlphaFoldDB" id="A0A4Z2F6S7"/>
<evidence type="ECO:0000313" key="2">
    <source>
        <dbReference type="EMBL" id="TNN36573.1"/>
    </source>
</evidence>
<comment type="caution">
    <text evidence="2">The sequence shown here is derived from an EMBL/GenBank/DDBJ whole genome shotgun (WGS) entry which is preliminary data.</text>
</comment>
<proteinExistence type="predicted"/>
<evidence type="ECO:0000313" key="3">
    <source>
        <dbReference type="Proteomes" id="UP000314294"/>
    </source>
</evidence>
<gene>
    <name evidence="2" type="ORF">EYF80_053264</name>
</gene>
<dbReference type="EMBL" id="SRLO01001600">
    <property type="protein sequence ID" value="TNN36573.1"/>
    <property type="molecule type" value="Genomic_DNA"/>
</dbReference>
<keyword evidence="3" id="KW-1185">Reference proteome</keyword>
<protein>
    <submittedName>
        <fullName evidence="2">Uncharacterized protein</fullName>
    </submittedName>
</protein>
<name>A0A4Z2F6S7_9TELE</name>
<sequence>MDSSFTASRLGGRRALGDDGNPSIVKDHVVLHVKRRPLTSQEFSRDKVSRPKPRIRNVSLCGSDTGCCFYYLSNIAFLGAVLSAAPPQSVL</sequence>
<feature type="region of interest" description="Disordered" evidence="1">
    <location>
        <begin position="1"/>
        <end position="21"/>
    </location>
</feature>
<dbReference type="Proteomes" id="UP000314294">
    <property type="component" value="Unassembled WGS sequence"/>
</dbReference>
<organism evidence="2 3">
    <name type="scientific">Liparis tanakae</name>
    <name type="common">Tanaka's snailfish</name>
    <dbReference type="NCBI Taxonomy" id="230148"/>
    <lineage>
        <taxon>Eukaryota</taxon>
        <taxon>Metazoa</taxon>
        <taxon>Chordata</taxon>
        <taxon>Craniata</taxon>
        <taxon>Vertebrata</taxon>
        <taxon>Euteleostomi</taxon>
        <taxon>Actinopterygii</taxon>
        <taxon>Neopterygii</taxon>
        <taxon>Teleostei</taxon>
        <taxon>Neoteleostei</taxon>
        <taxon>Acanthomorphata</taxon>
        <taxon>Eupercaria</taxon>
        <taxon>Perciformes</taxon>
        <taxon>Cottioidei</taxon>
        <taxon>Cottales</taxon>
        <taxon>Liparidae</taxon>
        <taxon>Liparis</taxon>
    </lineage>
</organism>
<reference evidence="2 3" key="1">
    <citation type="submission" date="2019-03" db="EMBL/GenBank/DDBJ databases">
        <title>First draft genome of Liparis tanakae, snailfish: a comprehensive survey of snailfish specific genes.</title>
        <authorList>
            <person name="Kim W."/>
            <person name="Song I."/>
            <person name="Jeong J.-H."/>
            <person name="Kim D."/>
            <person name="Kim S."/>
            <person name="Ryu S."/>
            <person name="Song J.Y."/>
            <person name="Lee S.K."/>
        </authorList>
    </citation>
    <scope>NUCLEOTIDE SEQUENCE [LARGE SCALE GENOMIC DNA]</scope>
    <source>
        <tissue evidence="2">Muscle</tissue>
    </source>
</reference>
<accession>A0A4Z2F6S7</accession>
<evidence type="ECO:0000256" key="1">
    <source>
        <dbReference type="SAM" id="MobiDB-lite"/>
    </source>
</evidence>